<organism evidence="6 7">
    <name type="scientific">Saccharothrix variisporea</name>
    <dbReference type="NCBI Taxonomy" id="543527"/>
    <lineage>
        <taxon>Bacteria</taxon>
        <taxon>Bacillati</taxon>
        <taxon>Actinomycetota</taxon>
        <taxon>Actinomycetes</taxon>
        <taxon>Pseudonocardiales</taxon>
        <taxon>Pseudonocardiaceae</taxon>
        <taxon>Saccharothrix</taxon>
    </lineage>
</organism>
<evidence type="ECO:0000259" key="5">
    <source>
        <dbReference type="Pfam" id="PF00296"/>
    </source>
</evidence>
<keyword evidence="3" id="KW-0560">Oxidoreductase</keyword>
<dbReference type="InterPro" id="IPR036661">
    <property type="entry name" value="Luciferase-like_sf"/>
</dbReference>
<dbReference type="EMBL" id="RBXR01000001">
    <property type="protein sequence ID" value="RKT68443.1"/>
    <property type="molecule type" value="Genomic_DNA"/>
</dbReference>
<dbReference type="GO" id="GO:0046306">
    <property type="term" value="P:alkanesulfonate catabolic process"/>
    <property type="evidence" value="ECO:0007669"/>
    <property type="project" value="TreeGrafter"/>
</dbReference>
<feature type="domain" description="Luciferase-like" evidence="5">
    <location>
        <begin position="18"/>
        <end position="211"/>
    </location>
</feature>
<keyword evidence="1" id="KW-0285">Flavoprotein</keyword>
<evidence type="ECO:0000313" key="6">
    <source>
        <dbReference type="EMBL" id="RKT68443.1"/>
    </source>
</evidence>
<dbReference type="RefSeq" id="WP_170199203.1">
    <property type="nucleotide sequence ID" value="NZ_JBIUBA010000004.1"/>
</dbReference>
<protein>
    <submittedName>
        <fullName evidence="6">Putative F420-dependent oxidoreductase</fullName>
    </submittedName>
</protein>
<keyword evidence="2" id="KW-0288">FMN</keyword>
<dbReference type="AlphaFoldDB" id="A0A495X703"/>
<evidence type="ECO:0000256" key="2">
    <source>
        <dbReference type="ARBA" id="ARBA00022643"/>
    </source>
</evidence>
<gene>
    <name evidence="6" type="ORF">DFJ66_1628</name>
</gene>
<dbReference type="SUPFAM" id="SSF51679">
    <property type="entry name" value="Bacterial luciferase-like"/>
    <property type="match status" value="1"/>
</dbReference>
<accession>A0A495X703</accession>
<keyword evidence="4" id="KW-0503">Monooxygenase</keyword>
<dbReference type="Gene3D" id="3.20.20.30">
    <property type="entry name" value="Luciferase-like domain"/>
    <property type="match status" value="1"/>
</dbReference>
<evidence type="ECO:0000313" key="7">
    <source>
        <dbReference type="Proteomes" id="UP000272729"/>
    </source>
</evidence>
<dbReference type="InterPro" id="IPR019921">
    <property type="entry name" value="Lucif-like_OxRdtase_Rv2161c"/>
</dbReference>
<evidence type="ECO:0000256" key="3">
    <source>
        <dbReference type="ARBA" id="ARBA00023002"/>
    </source>
</evidence>
<evidence type="ECO:0000256" key="1">
    <source>
        <dbReference type="ARBA" id="ARBA00022630"/>
    </source>
</evidence>
<dbReference type="InterPro" id="IPR050172">
    <property type="entry name" value="SsuD_RutA_monooxygenase"/>
</dbReference>
<reference evidence="6 7" key="1">
    <citation type="submission" date="2018-10" db="EMBL/GenBank/DDBJ databases">
        <title>Sequencing the genomes of 1000 actinobacteria strains.</title>
        <authorList>
            <person name="Klenk H.-P."/>
        </authorList>
    </citation>
    <scope>NUCLEOTIDE SEQUENCE [LARGE SCALE GENOMIC DNA]</scope>
    <source>
        <strain evidence="6 7">DSM 43911</strain>
    </source>
</reference>
<name>A0A495X703_9PSEU</name>
<comment type="caution">
    <text evidence="6">The sequence shown here is derived from an EMBL/GenBank/DDBJ whole genome shotgun (WGS) entry which is preliminary data.</text>
</comment>
<dbReference type="NCBIfam" id="TIGR03619">
    <property type="entry name" value="F420_Rv2161c"/>
    <property type="match status" value="1"/>
</dbReference>
<evidence type="ECO:0000256" key="4">
    <source>
        <dbReference type="ARBA" id="ARBA00023033"/>
    </source>
</evidence>
<dbReference type="PANTHER" id="PTHR42847">
    <property type="entry name" value="ALKANESULFONATE MONOOXYGENASE"/>
    <property type="match status" value="1"/>
</dbReference>
<sequence>MKIGLFGINMGPCAEPGALAKIGGLAEDLGYHRLWVGEHVVAPSPRVPPSPVDPDLPILDPLLALAHLAAVTRQIRLATGIVILPQRNPVVLAKELATLDVLSGGRLDLGVGVGYLEPEMAAVGVPMAGRGARADEYLAAMKALWEMPEPAFHGEHVSFRGVDAHPRPRQTPVPVYVGGHSVTAHRRAARHQGWYGFMLDRQQTAEQVADLPRDIELVVTPSERLDPDVIADYAELGVHELAVCPPVRPGVGVDAWEEFVRVNAPTTHVGR</sequence>
<keyword evidence="7" id="KW-1185">Reference proteome</keyword>
<proteinExistence type="predicted"/>
<dbReference type="Pfam" id="PF00296">
    <property type="entry name" value="Bac_luciferase"/>
    <property type="match status" value="1"/>
</dbReference>
<dbReference type="InterPro" id="IPR011251">
    <property type="entry name" value="Luciferase-like_dom"/>
</dbReference>
<dbReference type="Proteomes" id="UP000272729">
    <property type="component" value="Unassembled WGS sequence"/>
</dbReference>
<dbReference type="GO" id="GO:0008726">
    <property type="term" value="F:alkanesulfonate monooxygenase activity"/>
    <property type="evidence" value="ECO:0007669"/>
    <property type="project" value="TreeGrafter"/>
</dbReference>
<dbReference type="PANTHER" id="PTHR42847:SF4">
    <property type="entry name" value="ALKANESULFONATE MONOOXYGENASE-RELATED"/>
    <property type="match status" value="1"/>
</dbReference>